<dbReference type="InterPro" id="IPR029068">
    <property type="entry name" value="Glyas_Bleomycin-R_OHBP_Dase"/>
</dbReference>
<dbReference type="RefSeq" id="WP_268917893.1">
    <property type="nucleotide sequence ID" value="NZ_CP124548.1"/>
</dbReference>
<feature type="region of interest" description="Disordered" evidence="1">
    <location>
        <begin position="51"/>
        <end position="70"/>
    </location>
</feature>
<dbReference type="InterPro" id="IPR037523">
    <property type="entry name" value="VOC_core"/>
</dbReference>
<feature type="domain" description="VOC" evidence="2">
    <location>
        <begin position="3"/>
        <end position="141"/>
    </location>
</feature>
<protein>
    <submittedName>
        <fullName evidence="3">VOC family protein</fullName>
    </submittedName>
</protein>
<dbReference type="PANTHER" id="PTHR36113:SF1">
    <property type="entry name" value="GLYOXALASE_BLEOMYCIN RESISTANCE PROTEIN_DIOXYGENASE"/>
    <property type="match status" value="1"/>
</dbReference>
<reference evidence="3" key="1">
    <citation type="submission" date="2022-10" db="EMBL/GenBank/DDBJ databases">
        <title>Genome sequence of Actinomyces israelii ATCC 10048.</title>
        <authorList>
            <person name="Watt R.M."/>
            <person name="Tong W.M."/>
        </authorList>
    </citation>
    <scope>NUCLEOTIDE SEQUENCE</scope>
    <source>
        <strain evidence="3">ATCC 10048</strain>
    </source>
</reference>
<name>A0ABT4I9S8_9ACTO</name>
<organism evidence="3 4">
    <name type="scientific">Actinomyces israelii</name>
    <dbReference type="NCBI Taxonomy" id="1659"/>
    <lineage>
        <taxon>Bacteria</taxon>
        <taxon>Bacillati</taxon>
        <taxon>Actinomycetota</taxon>
        <taxon>Actinomycetes</taxon>
        <taxon>Actinomycetales</taxon>
        <taxon>Actinomycetaceae</taxon>
        <taxon>Actinomyces</taxon>
    </lineage>
</organism>
<dbReference type="PANTHER" id="PTHR36113">
    <property type="entry name" value="LYASE, PUTATIVE-RELATED-RELATED"/>
    <property type="match status" value="1"/>
</dbReference>
<evidence type="ECO:0000259" key="2">
    <source>
        <dbReference type="PROSITE" id="PS51819"/>
    </source>
</evidence>
<dbReference type="PROSITE" id="PS51819">
    <property type="entry name" value="VOC"/>
    <property type="match status" value="1"/>
</dbReference>
<evidence type="ECO:0000313" key="3">
    <source>
        <dbReference type="EMBL" id="MCZ0858500.1"/>
    </source>
</evidence>
<keyword evidence="4" id="KW-1185">Reference proteome</keyword>
<dbReference type="Proteomes" id="UP001072034">
    <property type="component" value="Unassembled WGS sequence"/>
</dbReference>
<gene>
    <name evidence="3" type="ORF">OHJ16_10640</name>
</gene>
<proteinExistence type="predicted"/>
<accession>A0ABT4I9S8</accession>
<evidence type="ECO:0000256" key="1">
    <source>
        <dbReference type="SAM" id="MobiDB-lite"/>
    </source>
</evidence>
<dbReference type="EMBL" id="JAPTMY010000023">
    <property type="protein sequence ID" value="MCZ0858500.1"/>
    <property type="molecule type" value="Genomic_DNA"/>
</dbReference>
<dbReference type="InterPro" id="IPR051332">
    <property type="entry name" value="Fosfomycin_Res_Enzymes"/>
</dbReference>
<comment type="caution">
    <text evidence="3">The sequence shown here is derived from an EMBL/GenBank/DDBJ whole genome shotgun (WGS) entry which is preliminary data.</text>
</comment>
<dbReference type="SUPFAM" id="SSF54593">
    <property type="entry name" value="Glyoxalase/Bleomycin resistance protein/Dihydroxybiphenyl dioxygenase"/>
    <property type="match status" value="1"/>
</dbReference>
<dbReference type="Gene3D" id="3.10.180.10">
    <property type="entry name" value="2,3-Dihydroxybiphenyl 1,2-Dioxygenase, domain 1"/>
    <property type="match status" value="1"/>
</dbReference>
<dbReference type="InterPro" id="IPR004360">
    <property type="entry name" value="Glyas_Fos-R_dOase_dom"/>
</dbReference>
<sequence>MPRIDHAAVWVSDLAGARDFYARWFAGRSNGEYHNPRTGLRTFILTFAPDTSGDAPGRPGGRGSRLELMSRPDITARPDAEALGWAHISFALPGRADVDDLAARARAAGVPVVDGPRLTGDGYYEAVLLDPEGNRVEIVAGDYTDEVAQRPGA</sequence>
<dbReference type="Pfam" id="PF00903">
    <property type="entry name" value="Glyoxalase"/>
    <property type="match status" value="1"/>
</dbReference>
<evidence type="ECO:0000313" key="4">
    <source>
        <dbReference type="Proteomes" id="UP001072034"/>
    </source>
</evidence>